<dbReference type="AlphaFoldDB" id="X1UP73"/>
<gene>
    <name evidence="1" type="ORF">S12H4_55090</name>
</gene>
<evidence type="ECO:0000313" key="1">
    <source>
        <dbReference type="EMBL" id="GAJ19299.1"/>
    </source>
</evidence>
<sequence>MLIERTNNEIIIRISAMVDTDDLQDFINYVRYKELTFDINVPQDKINELASDLNKNWWKKNRKRFIK</sequence>
<reference evidence="1" key="1">
    <citation type="journal article" date="2014" name="Front. Microbiol.">
        <title>High frequency of phylogenetically diverse reductive dehalogenase-homologous genes in deep subseafloor sedimentary metagenomes.</title>
        <authorList>
            <person name="Kawai M."/>
            <person name="Futagami T."/>
            <person name="Toyoda A."/>
            <person name="Takaki Y."/>
            <person name="Nishi S."/>
            <person name="Hori S."/>
            <person name="Arai W."/>
            <person name="Tsubouchi T."/>
            <person name="Morono Y."/>
            <person name="Uchiyama I."/>
            <person name="Ito T."/>
            <person name="Fujiyama A."/>
            <person name="Inagaki F."/>
            <person name="Takami H."/>
        </authorList>
    </citation>
    <scope>NUCLEOTIDE SEQUENCE</scope>
    <source>
        <strain evidence="1">Expedition CK06-06</strain>
    </source>
</reference>
<organism evidence="1">
    <name type="scientific">marine sediment metagenome</name>
    <dbReference type="NCBI Taxonomy" id="412755"/>
    <lineage>
        <taxon>unclassified sequences</taxon>
        <taxon>metagenomes</taxon>
        <taxon>ecological metagenomes</taxon>
    </lineage>
</organism>
<dbReference type="EMBL" id="BARW01035299">
    <property type="protein sequence ID" value="GAJ19299.1"/>
    <property type="molecule type" value="Genomic_DNA"/>
</dbReference>
<proteinExistence type="predicted"/>
<name>X1UP73_9ZZZZ</name>
<accession>X1UP73</accession>
<comment type="caution">
    <text evidence="1">The sequence shown here is derived from an EMBL/GenBank/DDBJ whole genome shotgun (WGS) entry which is preliminary data.</text>
</comment>
<protein>
    <submittedName>
        <fullName evidence="1">Uncharacterized protein</fullName>
    </submittedName>
</protein>